<dbReference type="Proteomes" id="UP000230750">
    <property type="component" value="Unassembled WGS sequence"/>
</dbReference>
<protein>
    <recommendedName>
        <fullName evidence="6">EamA domain-containing protein</fullName>
    </recommendedName>
</protein>
<evidence type="ECO:0000313" key="8">
    <source>
        <dbReference type="Proteomes" id="UP000230750"/>
    </source>
</evidence>
<feature type="transmembrane region" description="Helical" evidence="5">
    <location>
        <begin position="39"/>
        <end position="61"/>
    </location>
</feature>
<dbReference type="InterPro" id="IPR037185">
    <property type="entry name" value="EmrE-like"/>
</dbReference>
<comment type="subcellular location">
    <subcellularLocation>
        <location evidence="1">Membrane</location>
        <topology evidence="1">Multi-pass membrane protein</topology>
    </subcellularLocation>
</comment>
<evidence type="ECO:0000259" key="6">
    <source>
        <dbReference type="Pfam" id="PF00892"/>
    </source>
</evidence>
<feature type="domain" description="EamA" evidence="6">
    <location>
        <begin position="162"/>
        <end position="292"/>
    </location>
</feature>
<dbReference type="AlphaFoldDB" id="A0A2G8KZL4"/>
<dbReference type="GO" id="GO:0016020">
    <property type="term" value="C:membrane"/>
    <property type="evidence" value="ECO:0007669"/>
    <property type="project" value="UniProtKB-SubCell"/>
</dbReference>
<evidence type="ECO:0000256" key="3">
    <source>
        <dbReference type="ARBA" id="ARBA00022989"/>
    </source>
</evidence>
<evidence type="ECO:0000313" key="7">
    <source>
        <dbReference type="EMBL" id="PIK53463.1"/>
    </source>
</evidence>
<dbReference type="OrthoDB" id="306876at2759"/>
<dbReference type="STRING" id="307972.A0A2G8KZL4"/>
<gene>
    <name evidence="7" type="ORF">BSL78_09649</name>
</gene>
<dbReference type="Pfam" id="PF00892">
    <property type="entry name" value="EamA"/>
    <property type="match status" value="2"/>
</dbReference>
<keyword evidence="8" id="KW-1185">Reference proteome</keyword>
<feature type="transmembrane region" description="Helical" evidence="5">
    <location>
        <begin position="162"/>
        <end position="181"/>
    </location>
</feature>
<keyword evidence="3 5" id="KW-1133">Transmembrane helix</keyword>
<evidence type="ECO:0000256" key="2">
    <source>
        <dbReference type="ARBA" id="ARBA00022692"/>
    </source>
</evidence>
<feature type="domain" description="EamA" evidence="6">
    <location>
        <begin position="13"/>
        <end position="143"/>
    </location>
</feature>
<name>A0A2G8KZL4_STIJA</name>
<feature type="transmembrane region" description="Helical" evidence="5">
    <location>
        <begin position="125"/>
        <end position="142"/>
    </location>
</feature>
<feature type="transmembrane region" description="Helical" evidence="5">
    <location>
        <begin position="255"/>
        <end position="275"/>
    </location>
</feature>
<feature type="transmembrane region" description="Helical" evidence="5">
    <location>
        <begin position="227"/>
        <end position="248"/>
    </location>
</feature>
<dbReference type="SUPFAM" id="SSF103481">
    <property type="entry name" value="Multidrug resistance efflux transporter EmrE"/>
    <property type="match status" value="2"/>
</dbReference>
<evidence type="ECO:0000256" key="4">
    <source>
        <dbReference type="ARBA" id="ARBA00023136"/>
    </source>
</evidence>
<organism evidence="7 8">
    <name type="scientific">Stichopus japonicus</name>
    <name type="common">Sea cucumber</name>
    <dbReference type="NCBI Taxonomy" id="307972"/>
    <lineage>
        <taxon>Eukaryota</taxon>
        <taxon>Metazoa</taxon>
        <taxon>Echinodermata</taxon>
        <taxon>Eleutherozoa</taxon>
        <taxon>Echinozoa</taxon>
        <taxon>Holothuroidea</taxon>
        <taxon>Aspidochirotacea</taxon>
        <taxon>Aspidochirotida</taxon>
        <taxon>Stichopodidae</taxon>
        <taxon>Apostichopus</taxon>
    </lineage>
</organism>
<feature type="transmembrane region" description="Helical" evidence="5">
    <location>
        <begin position="193"/>
        <end position="215"/>
    </location>
</feature>
<dbReference type="PANTHER" id="PTHR22911:SF6">
    <property type="entry name" value="SOLUTE CARRIER FAMILY 35 MEMBER G1"/>
    <property type="match status" value="1"/>
</dbReference>
<accession>A0A2G8KZL4</accession>
<reference evidence="7 8" key="1">
    <citation type="journal article" date="2017" name="PLoS Biol.">
        <title>The sea cucumber genome provides insights into morphological evolution and visceral regeneration.</title>
        <authorList>
            <person name="Zhang X."/>
            <person name="Sun L."/>
            <person name="Yuan J."/>
            <person name="Sun Y."/>
            <person name="Gao Y."/>
            <person name="Zhang L."/>
            <person name="Li S."/>
            <person name="Dai H."/>
            <person name="Hamel J.F."/>
            <person name="Liu C."/>
            <person name="Yu Y."/>
            <person name="Liu S."/>
            <person name="Lin W."/>
            <person name="Guo K."/>
            <person name="Jin S."/>
            <person name="Xu P."/>
            <person name="Storey K.B."/>
            <person name="Huan P."/>
            <person name="Zhang T."/>
            <person name="Zhou Y."/>
            <person name="Zhang J."/>
            <person name="Lin C."/>
            <person name="Li X."/>
            <person name="Xing L."/>
            <person name="Huo D."/>
            <person name="Sun M."/>
            <person name="Wang L."/>
            <person name="Mercier A."/>
            <person name="Li F."/>
            <person name="Yang H."/>
            <person name="Xiang J."/>
        </authorList>
    </citation>
    <scope>NUCLEOTIDE SEQUENCE [LARGE SCALE GENOMIC DNA]</scope>
    <source>
        <strain evidence="7">Shaxun</strain>
        <tissue evidence="7">Muscle</tissue>
    </source>
</reference>
<sequence length="313" mass="34302">MASNWFQAVYAQRGIALAFISSIIWAFNSLGSHISTQTVSTWTLCFVNSLLYLPSLFFIHWENSDRYRPSDGLLILLAGISDSASMWFASLGFSFTSIGNASAIIFSKPLFCLILSRIFLKEGLVLHDIGITVTNFIGVVLISKPRFVFGYYVTDVDDLELWGSLAALMSAVSGACVFLCIRKLVEKNVYDPALVMVAKAVVGYVFYGLLMFLNINSHNHMKTASDWFCVISTCLAAVIACVLVYLALKCENASVVALVGTAEVALSYVLQVVFMEDKLEPTAIVGAFLIAITPVWSAIRGMNYVQIGEVNKS</sequence>
<feature type="transmembrane region" description="Helical" evidence="5">
    <location>
        <begin position="281"/>
        <end position="299"/>
    </location>
</feature>
<dbReference type="EMBL" id="MRZV01000286">
    <property type="protein sequence ID" value="PIK53463.1"/>
    <property type="molecule type" value="Genomic_DNA"/>
</dbReference>
<proteinExistence type="predicted"/>
<evidence type="ECO:0000256" key="1">
    <source>
        <dbReference type="ARBA" id="ARBA00004141"/>
    </source>
</evidence>
<dbReference type="PANTHER" id="PTHR22911">
    <property type="entry name" value="ACYL-MALONYL CONDENSING ENZYME-RELATED"/>
    <property type="match status" value="1"/>
</dbReference>
<evidence type="ECO:0000256" key="5">
    <source>
        <dbReference type="SAM" id="Phobius"/>
    </source>
</evidence>
<keyword evidence="2 5" id="KW-0812">Transmembrane</keyword>
<keyword evidence="4 5" id="KW-0472">Membrane</keyword>
<feature type="transmembrane region" description="Helical" evidence="5">
    <location>
        <begin position="73"/>
        <end position="95"/>
    </location>
</feature>
<dbReference type="InterPro" id="IPR000620">
    <property type="entry name" value="EamA_dom"/>
</dbReference>
<comment type="caution">
    <text evidence="7">The sequence shown here is derived from an EMBL/GenBank/DDBJ whole genome shotgun (WGS) entry which is preliminary data.</text>
</comment>
<feature type="transmembrane region" description="Helical" evidence="5">
    <location>
        <begin position="7"/>
        <end position="27"/>
    </location>
</feature>